<evidence type="ECO:0000313" key="3">
    <source>
        <dbReference type="Proteomes" id="UP000240357"/>
    </source>
</evidence>
<comment type="caution">
    <text evidence="2">The sequence shown here is derived from an EMBL/GenBank/DDBJ whole genome shotgun (WGS) entry which is preliminary data.</text>
</comment>
<protein>
    <recommendedName>
        <fullName evidence="4">Peptidase E</fullName>
    </recommendedName>
</protein>
<accession>A0A2T2YBC4</accession>
<dbReference type="Proteomes" id="UP000240357">
    <property type="component" value="Unassembled WGS sequence"/>
</dbReference>
<dbReference type="Pfam" id="PF20420">
    <property type="entry name" value="DUF6702"/>
    <property type="match status" value="1"/>
</dbReference>
<dbReference type="AlphaFoldDB" id="A0A2T2YBC4"/>
<dbReference type="EMBL" id="PYFT01000001">
    <property type="protein sequence ID" value="PSR52807.1"/>
    <property type="molecule type" value="Genomic_DNA"/>
</dbReference>
<gene>
    <name evidence="2" type="ORF">AHMF7605_04350</name>
</gene>
<feature type="transmembrane region" description="Helical" evidence="1">
    <location>
        <begin position="6"/>
        <end position="23"/>
    </location>
</feature>
<evidence type="ECO:0000256" key="1">
    <source>
        <dbReference type="SAM" id="Phobius"/>
    </source>
</evidence>
<sequence length="161" mass="19084">MLSYIYVSFLYLSSVFHPFFVSITEIRQNEKSKNLEISSRIFFDDLEKTLEKKYKVQINILKPTDQKQINNLIADYLQQQLQLRVDGKLVKLKYLGYEIEEDAAWCYLEAPQTTPVKRLEIQDAILFDQHPEQQNLVHVTIGKQRQSTKLDNPESRYTFTF</sequence>
<evidence type="ECO:0000313" key="2">
    <source>
        <dbReference type="EMBL" id="PSR52807.1"/>
    </source>
</evidence>
<proteinExistence type="predicted"/>
<dbReference type="OrthoDB" id="5735516at2"/>
<dbReference type="InterPro" id="IPR046525">
    <property type="entry name" value="DUF6702"/>
</dbReference>
<dbReference type="RefSeq" id="WP_106926799.1">
    <property type="nucleotide sequence ID" value="NZ_PYFT01000001.1"/>
</dbReference>
<keyword evidence="1" id="KW-0472">Membrane</keyword>
<keyword evidence="1" id="KW-0812">Transmembrane</keyword>
<organism evidence="2 3">
    <name type="scientific">Adhaeribacter arboris</name>
    <dbReference type="NCBI Taxonomy" id="2072846"/>
    <lineage>
        <taxon>Bacteria</taxon>
        <taxon>Pseudomonadati</taxon>
        <taxon>Bacteroidota</taxon>
        <taxon>Cytophagia</taxon>
        <taxon>Cytophagales</taxon>
        <taxon>Hymenobacteraceae</taxon>
        <taxon>Adhaeribacter</taxon>
    </lineage>
</organism>
<keyword evidence="3" id="KW-1185">Reference proteome</keyword>
<evidence type="ECO:0008006" key="4">
    <source>
        <dbReference type="Google" id="ProtNLM"/>
    </source>
</evidence>
<reference evidence="2 3" key="1">
    <citation type="submission" date="2018-03" db="EMBL/GenBank/DDBJ databases">
        <title>Adhaeribacter sp. HMF7605 Genome sequencing and assembly.</title>
        <authorList>
            <person name="Kang H."/>
            <person name="Kang J."/>
            <person name="Cha I."/>
            <person name="Kim H."/>
            <person name="Joh K."/>
        </authorList>
    </citation>
    <scope>NUCLEOTIDE SEQUENCE [LARGE SCALE GENOMIC DNA]</scope>
    <source>
        <strain evidence="2 3">HMF7605</strain>
    </source>
</reference>
<name>A0A2T2YBC4_9BACT</name>
<keyword evidence="1" id="KW-1133">Transmembrane helix</keyword>